<dbReference type="Proteomes" id="UP000502706">
    <property type="component" value="Chromosome"/>
</dbReference>
<comment type="similarity">
    <text evidence="1">Belongs to the adenosylhomocysteinase family.</text>
</comment>
<keyword evidence="3 4" id="KW-0520">NAD</keyword>
<feature type="binding site" evidence="4">
    <location>
        <position position="367"/>
    </location>
    <ligand>
        <name>NAD(+)</name>
        <dbReference type="ChEBI" id="CHEBI:57540"/>
    </ligand>
</feature>
<feature type="binding site" evidence="4">
    <location>
        <position position="360"/>
    </location>
    <ligand>
        <name>NAD(+)</name>
        <dbReference type="ChEBI" id="CHEBI:57540"/>
    </ligand>
</feature>
<sequence length="442" mass="48392">MHGEVPVNWPAQRASRENSVIKESVIKDPGLAPEGQRKIDWAAQHCPVLNTIAKDQLADGSLRGRKVAVTVHLEAKTAYLAVLLHEAGADVTVTGSNPLSTQDAICAALVERGIRVFATHDPSEEDFERYIHMALETEPDLLLDDGAELVGRLIESHPDLLDKVEGATETTTTGILKVRAMTGEGVLPFPVLGINEARMKHLFDNRYGTGHSSIVSLLANTNLFLSGARVVVMGFGWVSRGLAKYAAGFGARVVVCEPDPVKLLEAHAEGYEVMNSLEAAEVGDFFLTGTGNVRVLRREHLERMKDGAILANAGHYDHEFDMAALREMSVAEREVRENITEYEMADGRRIHVIARGRLLNSGAGDGHPVEIMDLTFALHALGIHHLASHAKEIQPGIQPLPEALDQGVARIKLDTMGVKPEELTEEQIRYQQSWRSEQSTPE</sequence>
<evidence type="ECO:0000256" key="2">
    <source>
        <dbReference type="ARBA" id="ARBA00022563"/>
    </source>
</evidence>
<organism evidence="6 7">
    <name type="scientific">Rubrobacter marinus</name>
    <dbReference type="NCBI Taxonomy" id="2653852"/>
    <lineage>
        <taxon>Bacteria</taxon>
        <taxon>Bacillati</taxon>
        <taxon>Actinomycetota</taxon>
        <taxon>Rubrobacteria</taxon>
        <taxon>Rubrobacterales</taxon>
        <taxon>Rubrobacteraceae</taxon>
        <taxon>Rubrobacter</taxon>
    </lineage>
</organism>
<dbReference type="Pfam" id="PF00670">
    <property type="entry name" value="AdoHcyase_NAD"/>
    <property type="match status" value="1"/>
</dbReference>
<evidence type="ECO:0000256" key="3">
    <source>
        <dbReference type="ARBA" id="ARBA00023027"/>
    </source>
</evidence>
<feature type="domain" description="S-adenosyl-L-homocysteine hydrolase NAD binding" evidence="5">
    <location>
        <begin position="205"/>
        <end position="366"/>
    </location>
</feature>
<dbReference type="AlphaFoldDB" id="A0A6G8PVN5"/>
<dbReference type="KEGG" id="rmar:GBA65_06660"/>
<dbReference type="SMART" id="SM00997">
    <property type="entry name" value="AdoHcyase_NAD"/>
    <property type="match status" value="1"/>
</dbReference>
<dbReference type="InterPro" id="IPR015878">
    <property type="entry name" value="Ado_hCys_hydrolase_NAD-bd"/>
</dbReference>
<proteinExistence type="inferred from homology"/>
<feature type="binding site" evidence="4">
    <location>
        <begin position="236"/>
        <end position="241"/>
    </location>
    <ligand>
        <name>NAD(+)</name>
        <dbReference type="ChEBI" id="CHEBI:57540"/>
    </ligand>
</feature>
<keyword evidence="2" id="KW-0554">One-carbon metabolism</keyword>
<evidence type="ECO:0000259" key="5">
    <source>
        <dbReference type="SMART" id="SM00997"/>
    </source>
</evidence>
<keyword evidence="6" id="KW-0378">Hydrolase</keyword>
<evidence type="ECO:0000313" key="6">
    <source>
        <dbReference type="EMBL" id="QIN78243.1"/>
    </source>
</evidence>
<feature type="binding site" evidence="4">
    <location>
        <begin position="171"/>
        <end position="173"/>
    </location>
    <ligand>
        <name>NAD(+)</name>
        <dbReference type="ChEBI" id="CHEBI:57540"/>
    </ligand>
</feature>
<feature type="binding site" evidence="4">
    <location>
        <position position="257"/>
    </location>
    <ligand>
        <name>NAD(+)</name>
        <dbReference type="ChEBI" id="CHEBI:57540"/>
    </ligand>
</feature>
<dbReference type="InterPro" id="IPR042172">
    <property type="entry name" value="Adenosylhomocyst_ase-like_sf"/>
</dbReference>
<dbReference type="PANTHER" id="PTHR23420:SF0">
    <property type="entry name" value="ADENOSYLHOMOCYSTEINASE"/>
    <property type="match status" value="1"/>
</dbReference>
<dbReference type="GO" id="GO:0006730">
    <property type="term" value="P:one-carbon metabolic process"/>
    <property type="evidence" value="ECO:0007669"/>
    <property type="project" value="UniProtKB-KW"/>
</dbReference>
<evidence type="ECO:0000256" key="4">
    <source>
        <dbReference type="PIRSR" id="PIRSR001109-2"/>
    </source>
</evidence>
<dbReference type="Gene3D" id="3.40.50.720">
    <property type="entry name" value="NAD(P)-binding Rossmann-like Domain"/>
    <property type="match status" value="1"/>
</dbReference>
<protein>
    <submittedName>
        <fullName evidence="6">Adenosylhomocysteinase</fullName>
        <ecNumber evidence="6">3.3.1.1</ecNumber>
    </submittedName>
</protein>
<dbReference type="InterPro" id="IPR036291">
    <property type="entry name" value="NAD(P)-bd_dom_sf"/>
</dbReference>
<dbReference type="PANTHER" id="PTHR23420">
    <property type="entry name" value="ADENOSYLHOMOCYSTEINASE"/>
    <property type="match status" value="1"/>
</dbReference>
<evidence type="ECO:0000313" key="7">
    <source>
        <dbReference type="Proteomes" id="UP000502706"/>
    </source>
</evidence>
<dbReference type="InterPro" id="IPR000043">
    <property type="entry name" value="Adenosylhomocysteinase-like"/>
</dbReference>
<comment type="cofactor">
    <cofactor evidence="4">
        <name>NAD(+)</name>
        <dbReference type="ChEBI" id="CHEBI:57540"/>
    </cofactor>
    <text evidence="4">Binds 1 NAD(+) per subunit.</text>
</comment>
<dbReference type="Gene3D" id="3.40.50.1480">
    <property type="entry name" value="Adenosylhomocysteinase-like"/>
    <property type="match status" value="1"/>
</dbReference>
<dbReference type="SUPFAM" id="SSF52283">
    <property type="entry name" value="Formate/glycerate dehydrogenase catalytic domain-like"/>
    <property type="match status" value="1"/>
</dbReference>
<feature type="binding site" evidence="4">
    <location>
        <begin position="313"/>
        <end position="315"/>
    </location>
    <ligand>
        <name>NAD(+)</name>
        <dbReference type="ChEBI" id="CHEBI:57540"/>
    </ligand>
</feature>
<dbReference type="NCBIfam" id="NF004005">
    <property type="entry name" value="PRK05476.2-3"/>
    <property type="match status" value="1"/>
</dbReference>
<dbReference type="GO" id="GO:0005829">
    <property type="term" value="C:cytosol"/>
    <property type="evidence" value="ECO:0007669"/>
    <property type="project" value="TreeGrafter"/>
</dbReference>
<gene>
    <name evidence="6" type="ORF">GBA65_06660</name>
</gene>
<name>A0A6G8PVN5_9ACTN</name>
<reference evidence="6 7" key="1">
    <citation type="submission" date="2019-10" db="EMBL/GenBank/DDBJ databases">
        <title>Rubrobacter sp nov SCSIO 52915 isolated from a deep-sea sediment in the South China Sea.</title>
        <authorList>
            <person name="Chen R.W."/>
        </authorList>
    </citation>
    <scope>NUCLEOTIDE SEQUENCE [LARGE SCALE GENOMIC DNA]</scope>
    <source>
        <strain evidence="6 7">SCSIO 52915</strain>
    </source>
</reference>
<dbReference type="SMART" id="SM00996">
    <property type="entry name" value="AdoHcyase"/>
    <property type="match status" value="1"/>
</dbReference>
<dbReference type="Pfam" id="PF05221">
    <property type="entry name" value="AdoHcyase"/>
    <property type="match status" value="2"/>
</dbReference>
<dbReference type="EC" id="3.3.1.1" evidence="6"/>
<dbReference type="EMBL" id="CP045121">
    <property type="protein sequence ID" value="QIN78243.1"/>
    <property type="molecule type" value="Genomic_DNA"/>
</dbReference>
<accession>A0A6G8PVN5</accession>
<keyword evidence="7" id="KW-1185">Reference proteome</keyword>
<dbReference type="PIRSF" id="PIRSF001109">
    <property type="entry name" value="Ad_hcy_hydrolase"/>
    <property type="match status" value="1"/>
</dbReference>
<dbReference type="GO" id="GO:0004013">
    <property type="term" value="F:adenosylhomocysteinase activity"/>
    <property type="evidence" value="ECO:0007669"/>
    <property type="project" value="TreeGrafter"/>
</dbReference>
<evidence type="ECO:0000256" key="1">
    <source>
        <dbReference type="ARBA" id="ARBA00007122"/>
    </source>
</evidence>
<dbReference type="GO" id="GO:0033353">
    <property type="term" value="P:S-adenosylmethionine cycle"/>
    <property type="evidence" value="ECO:0007669"/>
    <property type="project" value="TreeGrafter"/>
</dbReference>
<dbReference type="SUPFAM" id="SSF51735">
    <property type="entry name" value="NAD(P)-binding Rossmann-fold domains"/>
    <property type="match status" value="1"/>
</dbReference>
<dbReference type="CDD" id="cd00401">
    <property type="entry name" value="SAHH"/>
    <property type="match status" value="1"/>
</dbReference>